<feature type="region of interest" description="Disordered" evidence="9">
    <location>
        <begin position="153"/>
        <end position="183"/>
    </location>
</feature>
<sequence length="291" mass="32513">MMEDTWSFSCEAPWCPECLGFSPDIRDVQINQYTPSTASLQQDQIPEDLSEWALLLHNSQKGSQAMILEPYILHDPIPTQSQPDFSKIISTRSSSATFAPDLASSLDNYSSTITHPTLNDFFPDPTEWTRGYVDNTISFINLIRPSPYSYQPVIGSGETSSPATSTSTSTPQPPASANSTSDQAPGIYTCSHCPRNFTKRFQLTIHVRRHTRPFVCPVAGCETSHGAQRDLNRHIWTRHREYAVAHEVPSENRPCPVQGCGRICRKDNLRRHMQKVHGEGGLARRSPRDAG</sequence>
<evidence type="ECO:0000256" key="7">
    <source>
        <dbReference type="ARBA" id="ARBA00023242"/>
    </source>
</evidence>
<dbReference type="PANTHER" id="PTHR46179">
    <property type="entry name" value="ZINC FINGER PROTEIN"/>
    <property type="match status" value="1"/>
</dbReference>
<dbReference type="Pfam" id="PF00096">
    <property type="entry name" value="zf-C2H2"/>
    <property type="match status" value="2"/>
</dbReference>
<proteinExistence type="predicted"/>
<reference evidence="11 12" key="1">
    <citation type="journal article" date="2024" name="IMA Fungus">
        <title>Apiospora arundinis, a panoply of carbohydrate-active enzymes and secondary metabolites.</title>
        <authorList>
            <person name="Sorensen T."/>
            <person name="Petersen C."/>
            <person name="Muurmann A.T."/>
            <person name="Christiansen J.V."/>
            <person name="Brundto M.L."/>
            <person name="Overgaard C.K."/>
            <person name="Boysen A.T."/>
            <person name="Wollenberg R.D."/>
            <person name="Larsen T.O."/>
            <person name="Sorensen J.L."/>
            <person name="Nielsen K.L."/>
            <person name="Sondergaard T.E."/>
        </authorList>
    </citation>
    <scope>NUCLEOTIDE SEQUENCE [LARGE SCALE GENOMIC DNA]</scope>
    <source>
        <strain evidence="11 12">AAU 773</strain>
    </source>
</reference>
<dbReference type="EMBL" id="JAPCWZ010000007">
    <property type="protein sequence ID" value="KAK8856726.1"/>
    <property type="molecule type" value="Genomic_DNA"/>
</dbReference>
<dbReference type="PROSITE" id="PS50157">
    <property type="entry name" value="ZINC_FINGER_C2H2_2"/>
    <property type="match status" value="1"/>
</dbReference>
<keyword evidence="4" id="KW-0862">Zinc</keyword>
<evidence type="ECO:0000313" key="11">
    <source>
        <dbReference type="EMBL" id="KAK8856726.1"/>
    </source>
</evidence>
<dbReference type="PROSITE" id="PS00028">
    <property type="entry name" value="ZINC_FINGER_C2H2_1"/>
    <property type="match status" value="1"/>
</dbReference>
<dbReference type="SUPFAM" id="SSF57667">
    <property type="entry name" value="beta-beta-alpha zinc fingers"/>
    <property type="match status" value="1"/>
</dbReference>
<keyword evidence="3 8" id="KW-0863">Zinc-finger</keyword>
<feature type="domain" description="C2H2-type" evidence="10">
    <location>
        <begin position="188"/>
        <end position="211"/>
    </location>
</feature>
<evidence type="ECO:0000256" key="8">
    <source>
        <dbReference type="PROSITE-ProRule" id="PRU00042"/>
    </source>
</evidence>
<dbReference type="PANTHER" id="PTHR46179:SF13">
    <property type="entry name" value="C2H2-TYPE DOMAIN-CONTAINING PROTEIN"/>
    <property type="match status" value="1"/>
</dbReference>
<keyword evidence="12" id="KW-1185">Reference proteome</keyword>
<name>A0ABR2I3D5_9PEZI</name>
<keyword evidence="6" id="KW-0804">Transcription</keyword>
<evidence type="ECO:0000256" key="4">
    <source>
        <dbReference type="ARBA" id="ARBA00022833"/>
    </source>
</evidence>
<evidence type="ECO:0000256" key="2">
    <source>
        <dbReference type="ARBA" id="ARBA00022723"/>
    </source>
</evidence>
<keyword evidence="2" id="KW-0479">Metal-binding</keyword>
<keyword evidence="5" id="KW-0805">Transcription regulation</keyword>
<protein>
    <recommendedName>
        <fullName evidence="10">C2H2-type domain-containing protein</fullName>
    </recommendedName>
</protein>
<evidence type="ECO:0000256" key="1">
    <source>
        <dbReference type="ARBA" id="ARBA00004123"/>
    </source>
</evidence>
<evidence type="ECO:0000256" key="5">
    <source>
        <dbReference type="ARBA" id="ARBA00023015"/>
    </source>
</evidence>
<organism evidence="11 12">
    <name type="scientific">Apiospora arundinis</name>
    <dbReference type="NCBI Taxonomy" id="335852"/>
    <lineage>
        <taxon>Eukaryota</taxon>
        <taxon>Fungi</taxon>
        <taxon>Dikarya</taxon>
        <taxon>Ascomycota</taxon>
        <taxon>Pezizomycotina</taxon>
        <taxon>Sordariomycetes</taxon>
        <taxon>Xylariomycetidae</taxon>
        <taxon>Amphisphaeriales</taxon>
        <taxon>Apiosporaceae</taxon>
        <taxon>Apiospora</taxon>
    </lineage>
</organism>
<evidence type="ECO:0000256" key="9">
    <source>
        <dbReference type="SAM" id="MobiDB-lite"/>
    </source>
</evidence>
<comment type="caution">
    <text evidence="11">The sequence shown here is derived from an EMBL/GenBank/DDBJ whole genome shotgun (WGS) entry which is preliminary data.</text>
</comment>
<dbReference type="InterPro" id="IPR051061">
    <property type="entry name" value="Zinc_finger_trans_reg"/>
</dbReference>
<evidence type="ECO:0000256" key="3">
    <source>
        <dbReference type="ARBA" id="ARBA00022771"/>
    </source>
</evidence>
<evidence type="ECO:0000256" key="6">
    <source>
        <dbReference type="ARBA" id="ARBA00023163"/>
    </source>
</evidence>
<dbReference type="InterPro" id="IPR036236">
    <property type="entry name" value="Znf_C2H2_sf"/>
</dbReference>
<dbReference type="Proteomes" id="UP001390339">
    <property type="component" value="Unassembled WGS sequence"/>
</dbReference>
<gene>
    <name evidence="11" type="ORF">PGQ11_012638</name>
</gene>
<evidence type="ECO:0000259" key="10">
    <source>
        <dbReference type="PROSITE" id="PS50157"/>
    </source>
</evidence>
<accession>A0ABR2I3D5</accession>
<dbReference type="InterPro" id="IPR013087">
    <property type="entry name" value="Znf_C2H2_type"/>
</dbReference>
<dbReference type="SMART" id="SM00355">
    <property type="entry name" value="ZnF_C2H2"/>
    <property type="match status" value="3"/>
</dbReference>
<comment type="subcellular location">
    <subcellularLocation>
        <location evidence="1">Nucleus</location>
    </subcellularLocation>
</comment>
<keyword evidence="7" id="KW-0539">Nucleus</keyword>
<feature type="compositionally biased region" description="Low complexity" evidence="9">
    <location>
        <begin position="159"/>
        <end position="181"/>
    </location>
</feature>
<dbReference type="Gene3D" id="3.30.160.60">
    <property type="entry name" value="Classic Zinc Finger"/>
    <property type="match status" value="1"/>
</dbReference>
<evidence type="ECO:0000313" key="12">
    <source>
        <dbReference type="Proteomes" id="UP001390339"/>
    </source>
</evidence>